<dbReference type="InterPro" id="IPR011055">
    <property type="entry name" value="Dup_hybrid_motif"/>
</dbReference>
<dbReference type="CDD" id="cd12797">
    <property type="entry name" value="M23_peptidase"/>
    <property type="match status" value="1"/>
</dbReference>
<reference evidence="3 4" key="1">
    <citation type="journal article" date="2015" name="Nature">
        <title>rRNA introns, odd ribosomes, and small enigmatic genomes across a large radiation of phyla.</title>
        <authorList>
            <person name="Brown C.T."/>
            <person name="Hug L.A."/>
            <person name="Thomas B.C."/>
            <person name="Sharon I."/>
            <person name="Castelle C.J."/>
            <person name="Singh A."/>
            <person name="Wilkins M.J."/>
            <person name="Williams K.H."/>
            <person name="Banfield J.F."/>
        </authorList>
    </citation>
    <scope>NUCLEOTIDE SEQUENCE [LARGE SCALE GENOMIC DNA]</scope>
</reference>
<dbReference type="CDD" id="cd15482">
    <property type="entry name" value="Sialidase_non-viral"/>
    <property type="match status" value="2"/>
</dbReference>
<name>A0A0G0WSW2_UNCKA</name>
<dbReference type="InterPro" id="IPR050570">
    <property type="entry name" value="Cell_wall_metabolism_enzyme"/>
</dbReference>
<dbReference type="SUPFAM" id="SSF110296">
    <property type="entry name" value="Oligoxyloglucan reducing end-specific cellobiohydrolase"/>
    <property type="match status" value="1"/>
</dbReference>
<comment type="caution">
    <text evidence="3">The sequence shown here is derived from an EMBL/GenBank/DDBJ whole genome shotgun (WGS) entry which is preliminary data.</text>
</comment>
<dbReference type="Proteomes" id="UP000034163">
    <property type="component" value="Unassembled WGS sequence"/>
</dbReference>
<keyword evidence="1" id="KW-0732">Signal</keyword>
<dbReference type="GO" id="GO:0004222">
    <property type="term" value="F:metalloendopeptidase activity"/>
    <property type="evidence" value="ECO:0007669"/>
    <property type="project" value="TreeGrafter"/>
</dbReference>
<dbReference type="Gene3D" id="2.70.70.10">
    <property type="entry name" value="Glucose Permease (Domain IIA)"/>
    <property type="match status" value="1"/>
</dbReference>
<feature type="domain" description="HTH cro/C1-type" evidence="2">
    <location>
        <begin position="588"/>
        <end position="616"/>
    </location>
</feature>
<dbReference type="InterPro" id="IPR001387">
    <property type="entry name" value="Cro/C1-type_HTH"/>
</dbReference>
<dbReference type="EMBL" id="LCBS01000038">
    <property type="protein sequence ID" value="KKS15122.1"/>
    <property type="molecule type" value="Genomic_DNA"/>
</dbReference>
<dbReference type="SUPFAM" id="SSF51261">
    <property type="entry name" value="Duplicated hybrid motif"/>
    <property type="match status" value="1"/>
</dbReference>
<evidence type="ECO:0000259" key="2">
    <source>
        <dbReference type="PROSITE" id="PS50943"/>
    </source>
</evidence>
<feature type="chain" id="PRO_5002535189" description="HTH cro/C1-type domain-containing protein" evidence="1">
    <location>
        <begin position="25"/>
        <end position="792"/>
    </location>
</feature>
<evidence type="ECO:0000313" key="4">
    <source>
        <dbReference type="Proteomes" id="UP000034163"/>
    </source>
</evidence>
<evidence type="ECO:0000256" key="1">
    <source>
        <dbReference type="SAM" id="SignalP"/>
    </source>
</evidence>
<dbReference type="InterPro" id="IPR015943">
    <property type="entry name" value="WD40/YVTN_repeat-like_dom_sf"/>
</dbReference>
<dbReference type="InterPro" id="IPR016047">
    <property type="entry name" value="M23ase_b-sheet_dom"/>
</dbReference>
<protein>
    <recommendedName>
        <fullName evidence="2">HTH cro/C1-type domain-containing protein</fullName>
    </recommendedName>
</protein>
<dbReference type="PANTHER" id="PTHR21666:SF270">
    <property type="entry name" value="MUREIN HYDROLASE ACTIVATOR ENVC"/>
    <property type="match status" value="1"/>
</dbReference>
<dbReference type="Gene3D" id="2.130.10.10">
    <property type="entry name" value="YVTN repeat-like/Quinoprotein amine dehydrogenase"/>
    <property type="match status" value="2"/>
</dbReference>
<gene>
    <name evidence="3" type="ORF">UU72_C0038G0002</name>
</gene>
<proteinExistence type="predicted"/>
<accession>A0A0G0WSW2</accession>
<dbReference type="PANTHER" id="PTHR21666">
    <property type="entry name" value="PEPTIDASE-RELATED"/>
    <property type="match status" value="1"/>
</dbReference>
<dbReference type="AlphaFoldDB" id="A0A0G0WSW2"/>
<organism evidence="3 4">
    <name type="scientific">candidate division WWE3 bacterium GW2011_GWB1_41_6</name>
    <dbReference type="NCBI Taxonomy" id="1619112"/>
    <lineage>
        <taxon>Bacteria</taxon>
        <taxon>Katanobacteria</taxon>
    </lineage>
</organism>
<sequence length="792" mass="89186">MKRTYLSFLSILLAFCILPYQTQAAPEDWEPVLQQPYISSIETTPWGLLAGERDSRTSLGPYNGLYISKDLGSTWVELGLEYKGITDIKYFDNKIYATTYYSRPGDKGLFISDDQGYNWIHPGMEFSSSSVDRNSTAIFLGTYAYGLWVSRDEGETWDRDLAGTWPVNEVYDIVSTEDIVVVSATNHVYASYDDGYTWNIVNILSNKNMRNIAVENDTIVIGSSSPSGIYVSNDLGNTWVKSEQLGDVTAGAIIIHNSTIYSGYRDPQTFDYSVVKSTDLGISWQNIGPLIPISYIIANDAAIIVSEPSKLYYVFSSEGVYSYGLSTESIGDTPILSIPWSTVRTGELMDNISAFFDHQYPLLGYQYIHEPVEYNDTTFNFLGFKDKEPNIYYSSHSGTDFSLPYGTPVLAAAPGYARYFYCSDCGHSIIIEHTGGYRTIYMHMQKDGLVTMNPDDRTWVEQGNTIGKVGMTGYTTGPHLHFEVQKDTNANGDYTDDYPHGRVDPFGWKFPFLPDPWPAYTWTDIGGTHTGTASSYLWLDPLPKYSAYTGNDPVDIPLNNKVVSVPSVEYFKGITTQIIEYSQPSLRSYYENLKYVPHTSMLVNIIDHFGNTVDYLPEPAGITIKLEDINLSGIILESLKIYYFHETNGTWIALNTIYDAVTNSLTAQTNHFSRIAVFGEKVNTDYPTTHAVLDGTLSNGWYTNYPQLTLSADNSNGNDVASTFYSIFDENSWEVYTEPLIIEREGIFPVYYRSIDTTENLESTKEILIKVDTQGKWKKILQIRNTGFLIQN</sequence>
<dbReference type="Pfam" id="PF01551">
    <property type="entry name" value="Peptidase_M23"/>
    <property type="match status" value="1"/>
</dbReference>
<dbReference type="PROSITE" id="PS50943">
    <property type="entry name" value="HTH_CROC1"/>
    <property type="match status" value="1"/>
</dbReference>
<feature type="signal peptide" evidence="1">
    <location>
        <begin position="1"/>
        <end position="24"/>
    </location>
</feature>
<evidence type="ECO:0000313" key="3">
    <source>
        <dbReference type="EMBL" id="KKS15122.1"/>
    </source>
</evidence>